<gene>
    <name evidence="1" type="ORF">Raf01_61440</name>
</gene>
<dbReference type="CDD" id="cd02440">
    <property type="entry name" value="AdoMet_MTases"/>
    <property type="match status" value="1"/>
</dbReference>
<dbReference type="EMBL" id="BONZ01000061">
    <property type="protein sequence ID" value="GIH17972.1"/>
    <property type="molecule type" value="Genomic_DNA"/>
</dbReference>
<evidence type="ECO:0000313" key="2">
    <source>
        <dbReference type="Proteomes" id="UP000642748"/>
    </source>
</evidence>
<reference evidence="1" key="1">
    <citation type="submission" date="2021-01" db="EMBL/GenBank/DDBJ databases">
        <title>Whole genome shotgun sequence of Rugosimonospora africana NBRC 104875.</title>
        <authorList>
            <person name="Komaki H."/>
            <person name="Tamura T."/>
        </authorList>
    </citation>
    <scope>NUCLEOTIDE SEQUENCE</scope>
    <source>
        <strain evidence="1">NBRC 104875</strain>
    </source>
</reference>
<dbReference type="InterPro" id="IPR029063">
    <property type="entry name" value="SAM-dependent_MTases_sf"/>
</dbReference>
<organism evidence="1 2">
    <name type="scientific">Rugosimonospora africana</name>
    <dbReference type="NCBI Taxonomy" id="556532"/>
    <lineage>
        <taxon>Bacteria</taxon>
        <taxon>Bacillati</taxon>
        <taxon>Actinomycetota</taxon>
        <taxon>Actinomycetes</taxon>
        <taxon>Micromonosporales</taxon>
        <taxon>Micromonosporaceae</taxon>
        <taxon>Rugosimonospora</taxon>
    </lineage>
</organism>
<dbReference type="AlphaFoldDB" id="A0A8J3QXL7"/>
<dbReference type="Gene3D" id="3.40.50.620">
    <property type="entry name" value="HUPs"/>
    <property type="match status" value="1"/>
</dbReference>
<dbReference type="InterPro" id="IPR014729">
    <property type="entry name" value="Rossmann-like_a/b/a_fold"/>
</dbReference>
<dbReference type="Proteomes" id="UP000642748">
    <property type="component" value="Unassembled WGS sequence"/>
</dbReference>
<sequence>MERYILFPGRHHVLTLFQAEYLRELAGDGVTVVWAVTSANHENTKRNPVPYDRREAAIERFSMLEGLRSLVVPVFDTAYTGRFAEVTVKNIAATLGLSLTPANTVVACSTPEVADLYRQLGFTIAGVEASRARVPPRPWDVLLALAAGDPGWTKLAHPATVDVFERYGLVAHIRTVVGDPVVGDEGGLTTTRDYRSYAEAFEDSAARKWDAVRRYVRPGRIVDIGCGAGAVLALADREPALRESDLIGVEVARHLYEECVHRKAQGAFANPNVFFYQRNVLGGAVFPPRSVDTTLTFALTHEIWSYGSRLDSVRRFARAIYDHTVPGGVWLNSDVCGPEGKDATVTLRLSTMDGENPGKARDDLETVSREEVTRYVAGLSTRARFDQFVVDYRFPVPFEAHGDEVVRVRLADAMDFLTRKDYPDNWLSETHEQFCGLAYPDWVEVLTGVGFEVDPASHAWRNDWVVDNRIAPVASLSTLDGRPLDWPVTHVLLVARRPVGT</sequence>
<dbReference type="SUPFAM" id="SSF53335">
    <property type="entry name" value="S-adenosyl-L-methionine-dependent methyltransferases"/>
    <property type="match status" value="1"/>
</dbReference>
<proteinExistence type="predicted"/>
<evidence type="ECO:0008006" key="3">
    <source>
        <dbReference type="Google" id="ProtNLM"/>
    </source>
</evidence>
<evidence type="ECO:0000313" key="1">
    <source>
        <dbReference type="EMBL" id="GIH17972.1"/>
    </source>
</evidence>
<protein>
    <recommendedName>
        <fullName evidence="3">Methyltransferase</fullName>
    </recommendedName>
</protein>
<accession>A0A8J3QXL7</accession>
<keyword evidence="2" id="KW-1185">Reference proteome</keyword>
<comment type="caution">
    <text evidence="1">The sequence shown here is derived from an EMBL/GenBank/DDBJ whole genome shotgun (WGS) entry which is preliminary data.</text>
</comment>
<name>A0A8J3QXL7_9ACTN</name>
<dbReference type="RefSeq" id="WP_239134061.1">
    <property type="nucleotide sequence ID" value="NZ_BONZ01000061.1"/>
</dbReference>
<dbReference type="Gene3D" id="3.40.50.150">
    <property type="entry name" value="Vaccinia Virus protein VP39"/>
    <property type="match status" value="1"/>
</dbReference>